<dbReference type="SUPFAM" id="SSF56645">
    <property type="entry name" value="Acyl-CoA dehydrogenase NM domain-like"/>
    <property type="match status" value="1"/>
</dbReference>
<accession>A0A2T7UGB7</accession>
<evidence type="ECO:0000259" key="8">
    <source>
        <dbReference type="Pfam" id="PF18158"/>
    </source>
</evidence>
<organism evidence="9 10">
    <name type="scientific">Limnohabitans planktonicus II-D5</name>
    <dbReference type="NCBI Taxonomy" id="1293045"/>
    <lineage>
        <taxon>Bacteria</taxon>
        <taxon>Pseudomonadati</taxon>
        <taxon>Pseudomonadota</taxon>
        <taxon>Betaproteobacteria</taxon>
        <taxon>Burkholderiales</taxon>
        <taxon>Comamonadaceae</taxon>
        <taxon>Limnohabitans</taxon>
    </lineage>
</organism>
<sequence>MTWQTHEITNQFDELQNYKLLATDTPLREALARAGADDFVSQLDSYGTKLGQADTYALADQANRYTPELKTFDARGRRVDRVEFHPSWHQLMALYRGQNLIAMPFVDERPGRWSAWAAGFYLHGQVEAGTLCPATMTQAAIPLIQREPALWAAMKDQLFSPEYDERDVPLADKKSMWVGMGMTEKQGGSDVRANTTTATPTGQGEREFTLRGHKWFFSAPMCDAHLVVARTADGGPSCFFVPRWRPDGSKNPIEIQRLKNKVGNRSNSSSEVEFKDAHGILMGEPGRGIPTIIEMATYTRLNCVVGSAAMVRQGLVQGLAYARQRKAFGRLLIDQPLMRAVLTDLALENEANMVLMMRLAQAYERDDSPLEKAWKRVMTPAAKFWVCKRAVELTGETMEIFGGNGYVDEGVMGRLFREAPVNSIWEGSGNVMCLDVMRAIGKEPDLAHALLQDLSQGLGDDARLVAAQQSLQAMLREPPDQLEALGRRFAERLVLLAQASLLRRHAPTAVADAFIDTRMDPQWGRVVGSIDTRLLAVDVILQRAYPN</sequence>
<dbReference type="InterPro" id="IPR009075">
    <property type="entry name" value="AcylCo_DH/oxidase_C"/>
</dbReference>
<dbReference type="Pfam" id="PF18158">
    <property type="entry name" value="AidB_N"/>
    <property type="match status" value="1"/>
</dbReference>
<dbReference type="PANTHER" id="PTHR42707">
    <property type="entry name" value="ACYL-COA DEHYDROGENASE"/>
    <property type="match status" value="1"/>
</dbReference>
<dbReference type="InterPro" id="IPR036250">
    <property type="entry name" value="AcylCo_DH-like_C"/>
</dbReference>
<evidence type="ECO:0000256" key="4">
    <source>
        <dbReference type="ARBA" id="ARBA00022827"/>
    </source>
</evidence>
<keyword evidence="10" id="KW-1185">Reference proteome</keyword>
<dbReference type="InterPro" id="IPR006091">
    <property type="entry name" value="Acyl-CoA_Oxase/DH_mid-dom"/>
</dbReference>
<dbReference type="InterPro" id="IPR009100">
    <property type="entry name" value="AcylCoA_DH/oxidase_NM_dom_sf"/>
</dbReference>
<comment type="similarity">
    <text evidence="2">Belongs to the acyl-CoA dehydrogenase family.</text>
</comment>
<dbReference type="Gene3D" id="1.20.140.10">
    <property type="entry name" value="Butyryl-CoA Dehydrogenase, subunit A, domain 3"/>
    <property type="match status" value="1"/>
</dbReference>
<dbReference type="InterPro" id="IPR041504">
    <property type="entry name" value="AidB_N"/>
</dbReference>
<evidence type="ECO:0000259" key="7">
    <source>
        <dbReference type="Pfam" id="PF02770"/>
    </source>
</evidence>
<feature type="domain" description="Acyl-CoA oxidase/dehydrogenase middle" evidence="7">
    <location>
        <begin position="180"/>
        <end position="276"/>
    </location>
</feature>
<evidence type="ECO:0000256" key="5">
    <source>
        <dbReference type="SAM" id="MobiDB-lite"/>
    </source>
</evidence>
<evidence type="ECO:0000313" key="10">
    <source>
        <dbReference type="Proteomes" id="UP000037507"/>
    </source>
</evidence>
<dbReference type="PANTHER" id="PTHR42707:SF3">
    <property type="entry name" value="ACYL-COA DEHYDROGENASE AIDB-RELATED"/>
    <property type="match status" value="1"/>
</dbReference>
<gene>
    <name evidence="9" type="ORF">H663_006565</name>
</gene>
<dbReference type="PROSITE" id="PS00073">
    <property type="entry name" value="ACYL_COA_DH_2"/>
    <property type="match status" value="1"/>
</dbReference>
<dbReference type="EMBL" id="LFYT02000005">
    <property type="protein sequence ID" value="PVE43648.1"/>
    <property type="molecule type" value="Genomic_DNA"/>
</dbReference>
<dbReference type="GO" id="GO:0003995">
    <property type="term" value="F:acyl-CoA dehydrogenase activity"/>
    <property type="evidence" value="ECO:0007669"/>
    <property type="project" value="InterPro"/>
</dbReference>
<name>A0A2T7UGB7_9BURK</name>
<reference evidence="9" key="1">
    <citation type="submission" date="2017-04" db="EMBL/GenBank/DDBJ databases">
        <title>Unexpected and diverse lifestyles within the genus Limnohabitans.</title>
        <authorList>
            <person name="Kasalicky V."/>
            <person name="Mehrshad M."/>
            <person name="Andrei S.-A."/>
            <person name="Salcher M."/>
            <person name="Kratochvilova H."/>
            <person name="Simek K."/>
            <person name="Ghai R."/>
        </authorList>
    </citation>
    <scope>NUCLEOTIDE SEQUENCE [LARGE SCALE GENOMIC DNA]</scope>
    <source>
        <strain evidence="9">II-D5</strain>
    </source>
</reference>
<dbReference type="AlphaFoldDB" id="A0A2T7UGB7"/>
<proteinExistence type="inferred from homology"/>
<dbReference type="Gene3D" id="2.40.110.20">
    <property type="match status" value="1"/>
</dbReference>
<feature type="region of interest" description="Disordered" evidence="5">
    <location>
        <begin position="183"/>
        <end position="205"/>
    </location>
</feature>
<dbReference type="Pfam" id="PF00441">
    <property type="entry name" value="Acyl-CoA_dh_1"/>
    <property type="match status" value="1"/>
</dbReference>
<dbReference type="Proteomes" id="UP000037507">
    <property type="component" value="Unassembled WGS sequence"/>
</dbReference>
<dbReference type="Gene3D" id="6.10.250.600">
    <property type="match status" value="1"/>
</dbReference>
<evidence type="ECO:0000313" key="9">
    <source>
        <dbReference type="EMBL" id="PVE43648.1"/>
    </source>
</evidence>
<dbReference type="OrthoDB" id="9771038at2"/>
<dbReference type="InterPro" id="IPR052904">
    <property type="entry name" value="Acyl-CoA_dehydrogenase-like"/>
</dbReference>
<feature type="compositionally biased region" description="Polar residues" evidence="5">
    <location>
        <begin position="192"/>
        <end position="202"/>
    </location>
</feature>
<evidence type="ECO:0000256" key="3">
    <source>
        <dbReference type="ARBA" id="ARBA00022630"/>
    </source>
</evidence>
<protein>
    <submittedName>
        <fullName evidence="9">DNA alkylation response protein</fullName>
    </submittedName>
</protein>
<dbReference type="STRING" id="1293045.H663_00510"/>
<evidence type="ECO:0000256" key="2">
    <source>
        <dbReference type="ARBA" id="ARBA00009347"/>
    </source>
</evidence>
<dbReference type="SUPFAM" id="SSF47203">
    <property type="entry name" value="Acyl-CoA dehydrogenase C-terminal domain-like"/>
    <property type="match status" value="1"/>
</dbReference>
<comment type="caution">
    <text evidence="9">The sequence shown here is derived from an EMBL/GenBank/DDBJ whole genome shotgun (WGS) entry which is preliminary data.</text>
</comment>
<dbReference type="RefSeq" id="WP_053168764.1">
    <property type="nucleotide sequence ID" value="NZ_LFYT02000005.1"/>
</dbReference>
<feature type="domain" description="Acyl-CoA dehydrogenase/oxidase C-terminal" evidence="6">
    <location>
        <begin position="286"/>
        <end position="440"/>
    </location>
</feature>
<dbReference type="InterPro" id="IPR006089">
    <property type="entry name" value="Acyl-CoA_DH_CS"/>
</dbReference>
<evidence type="ECO:0000259" key="6">
    <source>
        <dbReference type="Pfam" id="PF00441"/>
    </source>
</evidence>
<dbReference type="Pfam" id="PF02770">
    <property type="entry name" value="Acyl-CoA_dh_M"/>
    <property type="match status" value="1"/>
</dbReference>
<evidence type="ECO:0000256" key="1">
    <source>
        <dbReference type="ARBA" id="ARBA00001974"/>
    </source>
</evidence>
<keyword evidence="4" id="KW-0274">FAD</keyword>
<keyword evidence="3" id="KW-0285">Flavoprotein</keyword>
<comment type="cofactor">
    <cofactor evidence="1">
        <name>FAD</name>
        <dbReference type="ChEBI" id="CHEBI:57692"/>
    </cofactor>
</comment>
<feature type="domain" description="Adaptive response protein AidB N-terminal" evidence="8">
    <location>
        <begin position="10"/>
        <end position="165"/>
    </location>
</feature>